<keyword evidence="10" id="KW-0067">ATP-binding</keyword>
<dbReference type="Pfam" id="PF02272">
    <property type="entry name" value="DHHA1"/>
    <property type="match status" value="1"/>
</dbReference>
<dbReference type="Gene3D" id="3.10.310.40">
    <property type="match status" value="1"/>
</dbReference>
<dbReference type="FunFam" id="3.30.930.10:FF:000004">
    <property type="entry name" value="Alanine--tRNA ligase"/>
    <property type="match status" value="1"/>
</dbReference>
<dbReference type="GO" id="GO:0004813">
    <property type="term" value="F:alanine-tRNA ligase activity"/>
    <property type="evidence" value="ECO:0007669"/>
    <property type="project" value="UniProtKB-EC"/>
</dbReference>
<dbReference type="GO" id="GO:0046872">
    <property type="term" value="F:metal ion binding"/>
    <property type="evidence" value="ECO:0007669"/>
    <property type="project" value="UniProtKB-KW"/>
</dbReference>
<dbReference type="Gene3D" id="3.30.980.10">
    <property type="entry name" value="Threonyl-trna Synthetase, Chain A, domain 2"/>
    <property type="match status" value="1"/>
</dbReference>
<dbReference type="InterPro" id="IPR009000">
    <property type="entry name" value="Transl_B-barrel_sf"/>
</dbReference>
<dbReference type="GO" id="GO:0005524">
    <property type="term" value="F:ATP binding"/>
    <property type="evidence" value="ECO:0007669"/>
    <property type="project" value="UniProtKB-KW"/>
</dbReference>
<keyword evidence="6" id="KW-0436">Ligase</keyword>
<dbReference type="SUPFAM" id="SSF101353">
    <property type="entry name" value="Putative anticodon-binding domain of alanyl-tRNA synthetase (AlaRS)"/>
    <property type="match status" value="1"/>
</dbReference>
<dbReference type="NCBIfam" id="TIGR00344">
    <property type="entry name" value="alaS"/>
    <property type="match status" value="1"/>
</dbReference>
<reference evidence="15" key="1">
    <citation type="submission" date="2018-05" db="EMBL/GenBank/DDBJ databases">
        <authorList>
            <person name="Lanie J.A."/>
            <person name="Ng W.-L."/>
            <person name="Kazmierczak K.M."/>
            <person name="Andrzejewski T.M."/>
            <person name="Davidsen T.M."/>
            <person name="Wayne K.J."/>
            <person name="Tettelin H."/>
            <person name="Glass J.I."/>
            <person name="Rusch D."/>
            <person name="Podicherti R."/>
            <person name="Tsui H.-C.T."/>
            <person name="Winkler M.E."/>
        </authorList>
    </citation>
    <scope>NUCLEOTIDE SEQUENCE</scope>
</reference>
<keyword evidence="12" id="KW-0648">Protein biosynthesis</keyword>
<evidence type="ECO:0000256" key="12">
    <source>
        <dbReference type="ARBA" id="ARBA00022917"/>
    </source>
</evidence>
<evidence type="ECO:0000256" key="6">
    <source>
        <dbReference type="ARBA" id="ARBA00022598"/>
    </source>
</evidence>
<dbReference type="PANTHER" id="PTHR11777:SF9">
    <property type="entry name" value="ALANINE--TRNA LIGASE, CYTOPLASMIC"/>
    <property type="match status" value="1"/>
</dbReference>
<dbReference type="InterPro" id="IPR018165">
    <property type="entry name" value="Ala-tRNA-synth_IIc_core"/>
</dbReference>
<comment type="similarity">
    <text evidence="2">Belongs to the class-II aminoacyl-tRNA synthetase family.</text>
</comment>
<dbReference type="FunFam" id="3.30.980.10:FF:000004">
    <property type="entry name" value="Alanine--tRNA ligase, cytoplasmic"/>
    <property type="match status" value="1"/>
</dbReference>
<keyword evidence="5" id="KW-0820">tRNA-binding</keyword>
<dbReference type="InterPro" id="IPR003156">
    <property type="entry name" value="DHHA1_dom"/>
</dbReference>
<comment type="cofactor">
    <cofactor evidence="1">
        <name>Zn(2+)</name>
        <dbReference type="ChEBI" id="CHEBI:29105"/>
    </cofactor>
</comment>
<dbReference type="GO" id="GO:0005829">
    <property type="term" value="C:cytosol"/>
    <property type="evidence" value="ECO:0007669"/>
    <property type="project" value="TreeGrafter"/>
</dbReference>
<dbReference type="GO" id="GO:0002161">
    <property type="term" value="F:aminoacyl-tRNA deacylase activity"/>
    <property type="evidence" value="ECO:0007669"/>
    <property type="project" value="TreeGrafter"/>
</dbReference>
<accession>A0A381SWB1</accession>
<dbReference type="Pfam" id="PF07973">
    <property type="entry name" value="tRNA_SAD"/>
    <property type="match status" value="1"/>
</dbReference>
<dbReference type="GO" id="GO:0006419">
    <property type="term" value="P:alanyl-tRNA aminoacylation"/>
    <property type="evidence" value="ECO:0007669"/>
    <property type="project" value="InterPro"/>
</dbReference>
<dbReference type="Gene3D" id="3.30.930.10">
    <property type="entry name" value="Bira Bifunctional Protein, Domain 2"/>
    <property type="match status" value="1"/>
</dbReference>
<evidence type="ECO:0000259" key="14">
    <source>
        <dbReference type="PROSITE" id="PS50860"/>
    </source>
</evidence>
<dbReference type="InterPro" id="IPR045864">
    <property type="entry name" value="aa-tRNA-synth_II/BPL/LPL"/>
</dbReference>
<dbReference type="SMART" id="SM00863">
    <property type="entry name" value="tRNA_SAD"/>
    <property type="match status" value="1"/>
</dbReference>
<dbReference type="SUPFAM" id="SSF55186">
    <property type="entry name" value="ThrRS/AlaRS common domain"/>
    <property type="match status" value="1"/>
</dbReference>
<dbReference type="InterPro" id="IPR050058">
    <property type="entry name" value="Ala-tRNA_ligase"/>
</dbReference>
<dbReference type="PANTHER" id="PTHR11777">
    <property type="entry name" value="ALANYL-TRNA SYNTHETASE"/>
    <property type="match status" value="1"/>
</dbReference>
<keyword evidence="8" id="KW-0547">Nucleotide-binding</keyword>
<dbReference type="SUPFAM" id="SSF50447">
    <property type="entry name" value="Translation proteins"/>
    <property type="match status" value="1"/>
</dbReference>
<evidence type="ECO:0000256" key="3">
    <source>
        <dbReference type="ARBA" id="ARBA00013168"/>
    </source>
</evidence>
<evidence type="ECO:0000256" key="2">
    <source>
        <dbReference type="ARBA" id="ARBA00008226"/>
    </source>
</evidence>
<dbReference type="PRINTS" id="PR00980">
    <property type="entry name" value="TRNASYNTHALA"/>
</dbReference>
<evidence type="ECO:0000256" key="10">
    <source>
        <dbReference type="ARBA" id="ARBA00022840"/>
    </source>
</evidence>
<evidence type="ECO:0000256" key="11">
    <source>
        <dbReference type="ARBA" id="ARBA00022884"/>
    </source>
</evidence>
<proteinExistence type="inferred from homology"/>
<dbReference type="Gene3D" id="6.10.250.550">
    <property type="match status" value="1"/>
</dbReference>
<evidence type="ECO:0000256" key="4">
    <source>
        <dbReference type="ARBA" id="ARBA00017959"/>
    </source>
</evidence>
<dbReference type="InterPro" id="IPR018162">
    <property type="entry name" value="Ala-tRNA-ligase_IIc_anticod-bd"/>
</dbReference>
<sequence>MTTAEIRTSFLEFFRARGHAVEASSSLVPRDDQTLLFTNAGMVQFKGVFLGMEERPFKRACTSQKCVRAGGKHNDLEEVGRSARHHTFFEMLGNFSFGDYFKRDAIAYAWEFLTGELGLDADRILVSIYDSDDEAWDLWQEVVGVPPERIFRLGDKDNFWQMADTGPCGPCSELHYDLRSTEARKSTPTLEEFVDLGERGILIELWNLVFMQFNRDEEGKLHPLPAPSIDTGAGLERLASVVQGAYSNYQTDVFSPLLDAVSEVLGSPYDPETEEGVRYRVLADHARAVAFLLADGVLPANSGRGYVLRRILRRAVRHAWLLGRREPTLVQVVSAVIENMSEAYPELEQAREHLLSTTRAEEDRFLSTIEGGLARFDELAPKSVDAGKSETVISGAEAFKLYDTFGFPLDLTELMAEERGYGVDVQGFEDALERQRERSREDRARSVPTLEGEDLVEGWQSLQETGEQRFTGYDQLEFATDVLAVRISEDGLALQIADNPFYIEGGGQVSDTGRIEGNGWSTEIRDAVRVGDRVALLGTVPDGAFPESLGAPLHVRAIVDSVSRRDTERNHTATHLLQAALRDVLGTHVVQRGSLVAPDRLRFDFSHTAPMTEDERRRVEEVVSENIWEDHELSIGPRAYDDAVRDGAMALFGEKYDDVVRVVEIPGVSMELCGGTHVGHTGEIGLFKVTSESGVAAGVRRIEALTGRRALQDLEEQVSRLDEVATVLGTSQENAVVRAEQLLAEKKELEGLLDELRSGGGAGESVVLEETIAFDEVAIEYKAVRLRARNADDARKWGDAFLSKEASGVAVVSADLPDGKHTLFAFVTDDLIGQGIRADAIVREIASVVGGRGGGRPHMAQAGVEDSDRIDEALRMGRDVVEKLTREAVG</sequence>
<evidence type="ECO:0000313" key="15">
    <source>
        <dbReference type="EMBL" id="SVA07628.1"/>
    </source>
</evidence>
<dbReference type="FunFam" id="3.30.54.20:FF:000001">
    <property type="entry name" value="Alanine--tRNA ligase"/>
    <property type="match status" value="1"/>
</dbReference>
<dbReference type="Gene3D" id="3.30.54.20">
    <property type="match status" value="1"/>
</dbReference>
<dbReference type="PROSITE" id="PS50860">
    <property type="entry name" value="AA_TRNA_LIGASE_II_ALA"/>
    <property type="match status" value="1"/>
</dbReference>
<gene>
    <name evidence="15" type="ORF">METZ01_LOCUS60482</name>
</gene>
<dbReference type="GO" id="GO:0000049">
    <property type="term" value="F:tRNA binding"/>
    <property type="evidence" value="ECO:0007669"/>
    <property type="project" value="UniProtKB-KW"/>
</dbReference>
<dbReference type="AlphaFoldDB" id="A0A381SWB1"/>
<evidence type="ECO:0000256" key="5">
    <source>
        <dbReference type="ARBA" id="ARBA00022555"/>
    </source>
</evidence>
<protein>
    <recommendedName>
        <fullName evidence="4">Alanine--tRNA ligase</fullName>
        <ecNumber evidence="3">6.1.1.7</ecNumber>
    </recommendedName>
</protein>
<dbReference type="InterPro" id="IPR023033">
    <property type="entry name" value="Ala_tRNA_ligase_euk/bac"/>
</dbReference>
<dbReference type="FunFam" id="3.10.310.40:FF:000001">
    <property type="entry name" value="Alanine--tRNA ligase"/>
    <property type="match status" value="1"/>
</dbReference>
<dbReference type="EMBL" id="UINC01003590">
    <property type="protein sequence ID" value="SVA07628.1"/>
    <property type="molecule type" value="Genomic_DNA"/>
</dbReference>
<dbReference type="CDD" id="cd00673">
    <property type="entry name" value="AlaRS_core"/>
    <property type="match status" value="1"/>
</dbReference>
<keyword evidence="7" id="KW-0479">Metal-binding</keyword>
<dbReference type="InterPro" id="IPR012947">
    <property type="entry name" value="tRNA_SAD"/>
</dbReference>
<evidence type="ECO:0000256" key="13">
    <source>
        <dbReference type="ARBA" id="ARBA00023146"/>
    </source>
</evidence>
<evidence type="ECO:0000256" key="1">
    <source>
        <dbReference type="ARBA" id="ARBA00001947"/>
    </source>
</evidence>
<dbReference type="Gene3D" id="2.40.30.130">
    <property type="match status" value="1"/>
</dbReference>
<name>A0A381SWB1_9ZZZZ</name>
<dbReference type="SUPFAM" id="SSF55681">
    <property type="entry name" value="Class II aaRS and biotin synthetases"/>
    <property type="match status" value="1"/>
</dbReference>
<keyword evidence="13" id="KW-0030">Aminoacyl-tRNA synthetase</keyword>
<feature type="domain" description="Alanyl-transfer RNA synthetases family profile" evidence="14">
    <location>
        <begin position="1"/>
        <end position="716"/>
    </location>
</feature>
<keyword evidence="9" id="KW-0862">Zinc</keyword>
<dbReference type="Pfam" id="PF01411">
    <property type="entry name" value="tRNA-synt_2c"/>
    <property type="match status" value="1"/>
</dbReference>
<evidence type="ECO:0000256" key="7">
    <source>
        <dbReference type="ARBA" id="ARBA00022723"/>
    </source>
</evidence>
<dbReference type="EC" id="6.1.1.7" evidence="3"/>
<dbReference type="InterPro" id="IPR002318">
    <property type="entry name" value="Ala-tRNA-lgiase_IIc"/>
</dbReference>
<organism evidence="15">
    <name type="scientific">marine metagenome</name>
    <dbReference type="NCBI Taxonomy" id="408172"/>
    <lineage>
        <taxon>unclassified sequences</taxon>
        <taxon>metagenomes</taxon>
        <taxon>ecological metagenomes</taxon>
    </lineage>
</organism>
<dbReference type="HAMAP" id="MF_00036_B">
    <property type="entry name" value="Ala_tRNA_synth_B"/>
    <property type="match status" value="1"/>
</dbReference>
<keyword evidence="11" id="KW-0694">RNA-binding</keyword>
<evidence type="ECO:0000256" key="9">
    <source>
        <dbReference type="ARBA" id="ARBA00022833"/>
    </source>
</evidence>
<dbReference type="InterPro" id="IPR018163">
    <property type="entry name" value="Thr/Ala-tRNA-synth_IIc_edit"/>
</dbReference>
<evidence type="ECO:0000256" key="8">
    <source>
        <dbReference type="ARBA" id="ARBA00022741"/>
    </source>
</evidence>
<dbReference type="InterPro" id="IPR018164">
    <property type="entry name" value="Ala-tRNA-synth_IIc_N"/>
</dbReference>